<dbReference type="KEGG" id="lak:106181181"/>
<dbReference type="AlphaFoldDB" id="A0A1S3KFC5"/>
<keyword evidence="7" id="KW-1185">Reference proteome</keyword>
<dbReference type="RefSeq" id="XP_013420941.1">
    <property type="nucleotide sequence ID" value="XM_013565487.1"/>
</dbReference>
<sequence length="152" mass="17615">MSASLVRKGLELFKDDLETLQDFNSPKKGKSEKSDSTSSRNLLGTNKKGVKKQKERLTQKPNKNKVTVKGKKLKSVVEEYRKNKPKDNTTDNLYFLQLLSNSHKPHSSVVEKIMEQHRGKLAKDRPPEPMVKEEGSVFTDRDFDKFEEEYDW</sequence>
<dbReference type="PANTHER" id="PTHR31454">
    <property type="entry name" value="ACTIVE REGULATOR OF SIRT1"/>
    <property type="match status" value="1"/>
</dbReference>
<dbReference type="OMA" id="IQRYNSG"/>
<evidence type="ECO:0000256" key="6">
    <source>
        <dbReference type="SAM" id="MobiDB-lite"/>
    </source>
</evidence>
<feature type="region of interest" description="Disordered" evidence="6">
    <location>
        <begin position="21"/>
        <end position="71"/>
    </location>
</feature>
<dbReference type="PRINTS" id="PR02029">
    <property type="entry name" value="ACTREGSIRT1"/>
</dbReference>
<keyword evidence="4" id="KW-0539">Nucleus</keyword>
<dbReference type="STRING" id="7574.A0A1S3KFC5"/>
<dbReference type="GO" id="GO:0019899">
    <property type="term" value="F:enzyme binding"/>
    <property type="evidence" value="ECO:0007669"/>
    <property type="project" value="TreeGrafter"/>
</dbReference>
<proteinExistence type="inferred from homology"/>
<reference evidence="8" key="1">
    <citation type="submission" date="2025-08" db="UniProtKB">
        <authorList>
            <consortium name="RefSeq"/>
        </authorList>
    </citation>
    <scope>IDENTIFICATION</scope>
    <source>
        <tissue evidence="8">Gonads</tissue>
    </source>
</reference>
<dbReference type="OrthoDB" id="6493910at2759"/>
<evidence type="ECO:0000256" key="5">
    <source>
        <dbReference type="ARBA" id="ARBA00032748"/>
    </source>
</evidence>
<dbReference type="InParanoid" id="A0A1S3KFC5"/>
<accession>A0A1S3KFC5</accession>
<name>A0A1S3KFC5_LINAN</name>
<organism evidence="7 8">
    <name type="scientific">Lingula anatina</name>
    <name type="common">Brachiopod</name>
    <name type="synonym">Lingula unguis</name>
    <dbReference type="NCBI Taxonomy" id="7574"/>
    <lineage>
        <taxon>Eukaryota</taxon>
        <taxon>Metazoa</taxon>
        <taxon>Spiralia</taxon>
        <taxon>Lophotrochozoa</taxon>
        <taxon>Brachiopoda</taxon>
        <taxon>Linguliformea</taxon>
        <taxon>Lingulata</taxon>
        <taxon>Lingulida</taxon>
        <taxon>Linguloidea</taxon>
        <taxon>Lingulidae</taxon>
        <taxon>Lingula</taxon>
    </lineage>
</organism>
<evidence type="ECO:0000256" key="4">
    <source>
        <dbReference type="ARBA" id="ARBA00023242"/>
    </source>
</evidence>
<comment type="subcellular location">
    <subcellularLocation>
        <location evidence="1">Nucleus</location>
        <location evidence="1">Nucleolus</location>
    </subcellularLocation>
</comment>
<dbReference type="InterPro" id="IPR023262">
    <property type="entry name" value="AROS"/>
</dbReference>
<evidence type="ECO:0000256" key="2">
    <source>
        <dbReference type="ARBA" id="ARBA00007318"/>
    </source>
</evidence>
<protein>
    <recommendedName>
        <fullName evidence="3">Active regulator of SIRT1</fullName>
    </recommendedName>
    <alternativeName>
        <fullName evidence="5">40S ribosomal protein S19-binding protein 1</fullName>
    </alternativeName>
</protein>
<comment type="similarity">
    <text evidence="2">Belongs to the AROS family.</text>
</comment>
<gene>
    <name evidence="8" type="primary">LOC106181181</name>
</gene>
<evidence type="ECO:0000313" key="7">
    <source>
        <dbReference type="Proteomes" id="UP000085678"/>
    </source>
</evidence>
<dbReference type="GeneID" id="106181181"/>
<feature type="region of interest" description="Disordered" evidence="6">
    <location>
        <begin position="117"/>
        <end position="137"/>
    </location>
</feature>
<feature type="compositionally biased region" description="Basic residues" evidence="6">
    <location>
        <begin position="62"/>
        <end position="71"/>
    </location>
</feature>
<dbReference type="PANTHER" id="PTHR31454:SF2">
    <property type="entry name" value="ACTIVE REGULATOR OF SIRT1"/>
    <property type="match status" value="1"/>
</dbReference>
<dbReference type="Pfam" id="PF15684">
    <property type="entry name" value="AROS"/>
    <property type="match status" value="1"/>
</dbReference>
<evidence type="ECO:0000256" key="3">
    <source>
        <dbReference type="ARBA" id="ARBA00016855"/>
    </source>
</evidence>
<evidence type="ECO:0000256" key="1">
    <source>
        <dbReference type="ARBA" id="ARBA00004604"/>
    </source>
</evidence>
<dbReference type="GO" id="GO:0005730">
    <property type="term" value="C:nucleolus"/>
    <property type="evidence" value="ECO:0007669"/>
    <property type="project" value="UniProtKB-SubCell"/>
</dbReference>
<dbReference type="Proteomes" id="UP000085678">
    <property type="component" value="Unplaced"/>
</dbReference>
<evidence type="ECO:0000313" key="8">
    <source>
        <dbReference type="RefSeq" id="XP_013420941.1"/>
    </source>
</evidence>